<evidence type="ECO:0000256" key="5">
    <source>
        <dbReference type="ARBA" id="ARBA00014116"/>
    </source>
</evidence>
<dbReference type="InterPro" id="IPR007484">
    <property type="entry name" value="Peptidase_M28"/>
</dbReference>
<dbReference type="EMBL" id="JAKLTR010000005">
    <property type="protein sequence ID" value="MCG2614674.1"/>
    <property type="molecule type" value="Genomic_DNA"/>
</dbReference>
<evidence type="ECO:0000256" key="1">
    <source>
        <dbReference type="ARBA" id="ARBA00004240"/>
    </source>
</evidence>
<keyword evidence="10 21" id="KW-0732">Signal</keyword>
<evidence type="ECO:0000256" key="13">
    <source>
        <dbReference type="ARBA" id="ARBA00022833"/>
    </source>
</evidence>
<keyword evidence="9" id="KW-0479">Metal-binding</keyword>
<evidence type="ECO:0000256" key="19">
    <source>
        <dbReference type="ARBA" id="ARBA00025833"/>
    </source>
</evidence>
<evidence type="ECO:0000256" key="17">
    <source>
        <dbReference type="ARBA" id="ARBA00023180"/>
    </source>
</evidence>
<name>A0ABS9KQR4_9BACT</name>
<keyword evidence="14" id="KW-0333">Golgi apparatus</keyword>
<dbReference type="PANTHER" id="PTHR12053">
    <property type="entry name" value="PROTEASE FAMILY M28 PLASMA GLUTAMATE CARBOXYPEPTIDASE-RELATED"/>
    <property type="match status" value="1"/>
</dbReference>
<evidence type="ECO:0000256" key="4">
    <source>
        <dbReference type="ARBA" id="ARBA00004613"/>
    </source>
</evidence>
<dbReference type="RefSeq" id="WP_237871315.1">
    <property type="nucleotide sequence ID" value="NZ_JAKLTR010000005.1"/>
</dbReference>
<evidence type="ECO:0000256" key="18">
    <source>
        <dbReference type="ARBA" id="ARBA00023228"/>
    </source>
</evidence>
<feature type="chain" id="PRO_5045051244" description="Carboxypeptidase Q" evidence="21">
    <location>
        <begin position="19"/>
        <end position="456"/>
    </location>
</feature>
<dbReference type="InterPro" id="IPR039866">
    <property type="entry name" value="CPQ"/>
</dbReference>
<keyword evidence="18" id="KW-0458">Lysosome</keyword>
<keyword evidence="11" id="KW-0378">Hydrolase</keyword>
<comment type="subcellular location">
    <subcellularLocation>
        <location evidence="1">Endoplasmic reticulum</location>
    </subcellularLocation>
    <subcellularLocation>
        <location evidence="3">Golgi apparatus</location>
    </subcellularLocation>
    <subcellularLocation>
        <location evidence="2">Lysosome</location>
    </subcellularLocation>
    <subcellularLocation>
        <location evidence="4">Secreted</location>
    </subcellularLocation>
</comment>
<protein>
    <recommendedName>
        <fullName evidence="5">Carboxypeptidase Q</fullName>
    </recommendedName>
    <alternativeName>
        <fullName evidence="20">Plasma glutamate carboxypeptidase</fullName>
    </alternativeName>
</protein>
<dbReference type="Gene3D" id="3.50.30.30">
    <property type="match status" value="1"/>
</dbReference>
<evidence type="ECO:0000256" key="15">
    <source>
        <dbReference type="ARBA" id="ARBA00023049"/>
    </source>
</evidence>
<comment type="caution">
    <text evidence="23">The sequence shown here is derived from an EMBL/GenBank/DDBJ whole genome shotgun (WGS) entry which is preliminary data.</text>
</comment>
<keyword evidence="8" id="KW-0645">Protease</keyword>
<keyword evidence="7" id="KW-0121">Carboxypeptidase</keyword>
<keyword evidence="24" id="KW-1185">Reference proteome</keyword>
<keyword evidence="17" id="KW-0325">Glycoprotein</keyword>
<organism evidence="23 24">
    <name type="scientific">Terrimonas ginsenosidimutans</name>
    <dbReference type="NCBI Taxonomy" id="2908004"/>
    <lineage>
        <taxon>Bacteria</taxon>
        <taxon>Pseudomonadati</taxon>
        <taxon>Bacteroidota</taxon>
        <taxon>Chitinophagia</taxon>
        <taxon>Chitinophagales</taxon>
        <taxon>Chitinophagaceae</taxon>
        <taxon>Terrimonas</taxon>
    </lineage>
</organism>
<reference evidence="23" key="1">
    <citation type="submission" date="2022-01" db="EMBL/GenBank/DDBJ databases">
        <authorList>
            <person name="Jo J.-H."/>
            <person name="Im W.-T."/>
        </authorList>
    </citation>
    <scope>NUCLEOTIDE SEQUENCE</scope>
    <source>
        <strain evidence="23">NA20</strain>
    </source>
</reference>
<dbReference type="Gene3D" id="3.40.630.10">
    <property type="entry name" value="Zn peptidases"/>
    <property type="match status" value="1"/>
</dbReference>
<evidence type="ECO:0000256" key="14">
    <source>
        <dbReference type="ARBA" id="ARBA00023034"/>
    </source>
</evidence>
<evidence type="ECO:0000256" key="8">
    <source>
        <dbReference type="ARBA" id="ARBA00022670"/>
    </source>
</evidence>
<evidence type="ECO:0000259" key="22">
    <source>
        <dbReference type="Pfam" id="PF04389"/>
    </source>
</evidence>
<proteinExistence type="predicted"/>
<evidence type="ECO:0000256" key="3">
    <source>
        <dbReference type="ARBA" id="ARBA00004555"/>
    </source>
</evidence>
<evidence type="ECO:0000256" key="16">
    <source>
        <dbReference type="ARBA" id="ARBA00023145"/>
    </source>
</evidence>
<dbReference type="SUPFAM" id="SSF53187">
    <property type="entry name" value="Zn-dependent exopeptidases"/>
    <property type="match status" value="1"/>
</dbReference>
<evidence type="ECO:0000256" key="21">
    <source>
        <dbReference type="SAM" id="SignalP"/>
    </source>
</evidence>
<evidence type="ECO:0000256" key="9">
    <source>
        <dbReference type="ARBA" id="ARBA00022723"/>
    </source>
</evidence>
<sequence length="456" mass="49854">MKSAAFLLIFLLAGTVLPAQEDSAMIRKIANEILQNGKAYDNLRVLTKQIGPRLAGSSGMVKAEAWGEKTMKASGAEKTWMQECMVPHWVRGGVDEAYADYTSTKAVRKKLDIVALGNSAGTGAKGLKAQVIEVTSFDDLEQKKAQVKGKIVFYNYKFNPTFVNTFEAYSDANKYRGRGPSAASQHGAVGVIVRSMSHSTDNNPHTGGTRYDSAYPVIPAVAIGLRDADELSEILKTKPATVFLKTNGHFLPDTIGHNVIGELTGSKYPDEIITIGGHLDSWDNCEGAHDDGAGCVQTMEVLRSFVAIGYKPQRTIRFVLFANEENGTRGGQKYAAEAKLKNEKHIFALESDEGGFTPRGFNMTGTDEQYQKMLNWKPLLAHYGTGEIARGGGGADIGPLNRTFKTPLAGLFPDSQRYFDIHHSRNDVFENVNKRELELGAVNMAALIYLIDKYGL</sequence>
<keyword evidence="6" id="KW-0964">Secreted</keyword>
<keyword evidence="13" id="KW-0862">Zinc</keyword>
<dbReference type="PANTHER" id="PTHR12053:SF3">
    <property type="entry name" value="CARBOXYPEPTIDASE Q"/>
    <property type="match status" value="1"/>
</dbReference>
<keyword evidence="15" id="KW-0482">Metalloprotease</keyword>
<feature type="signal peptide" evidence="21">
    <location>
        <begin position="1"/>
        <end position="18"/>
    </location>
</feature>
<evidence type="ECO:0000256" key="20">
    <source>
        <dbReference type="ARBA" id="ARBA00033328"/>
    </source>
</evidence>
<dbReference type="Pfam" id="PF04389">
    <property type="entry name" value="Peptidase_M28"/>
    <property type="match status" value="1"/>
</dbReference>
<keyword evidence="16" id="KW-0865">Zymogen</keyword>
<dbReference type="Proteomes" id="UP001165367">
    <property type="component" value="Unassembled WGS sequence"/>
</dbReference>
<evidence type="ECO:0000256" key="12">
    <source>
        <dbReference type="ARBA" id="ARBA00022824"/>
    </source>
</evidence>
<evidence type="ECO:0000256" key="10">
    <source>
        <dbReference type="ARBA" id="ARBA00022729"/>
    </source>
</evidence>
<evidence type="ECO:0000256" key="11">
    <source>
        <dbReference type="ARBA" id="ARBA00022801"/>
    </source>
</evidence>
<comment type="subunit">
    <text evidence="19">Homodimer. The monomeric form is inactive while the homodimer is active.</text>
</comment>
<gene>
    <name evidence="23" type="ORF">LZZ85_10295</name>
</gene>
<evidence type="ECO:0000256" key="6">
    <source>
        <dbReference type="ARBA" id="ARBA00022525"/>
    </source>
</evidence>
<accession>A0ABS9KQR4</accession>
<evidence type="ECO:0000256" key="7">
    <source>
        <dbReference type="ARBA" id="ARBA00022645"/>
    </source>
</evidence>
<feature type="domain" description="Peptidase M28" evidence="22">
    <location>
        <begin position="258"/>
        <end position="439"/>
    </location>
</feature>
<evidence type="ECO:0000313" key="23">
    <source>
        <dbReference type="EMBL" id="MCG2614674.1"/>
    </source>
</evidence>
<evidence type="ECO:0000256" key="2">
    <source>
        <dbReference type="ARBA" id="ARBA00004371"/>
    </source>
</evidence>
<evidence type="ECO:0000313" key="24">
    <source>
        <dbReference type="Proteomes" id="UP001165367"/>
    </source>
</evidence>
<keyword evidence="12" id="KW-0256">Endoplasmic reticulum</keyword>